<protein>
    <recommendedName>
        <fullName evidence="3">Leucine Rich repeats (2 copies)</fullName>
    </recommendedName>
</protein>
<evidence type="ECO:0008006" key="3">
    <source>
        <dbReference type="Google" id="ProtNLM"/>
    </source>
</evidence>
<dbReference type="Proteomes" id="UP000318704">
    <property type="component" value="Chromosome"/>
</dbReference>
<dbReference type="AlphaFoldDB" id="A0A517VYH4"/>
<dbReference type="RefSeq" id="WP_197998479.1">
    <property type="nucleotide sequence ID" value="NZ_CP037920.1"/>
</dbReference>
<sequence>MFPFKKFPLLKNLWAKEASANTVERPACNCLDTQYNDSVWPELYIHTEEQDTECDGWYRLNELIDVAARDGRTEFSPGPEMKPHEWAQICILPASIAKLKVVKHFILYGSSLVRIPPEIGEMESLEEFSPYTSYRLHWFPYEIRRCKNLKKSTISTRALYGNYKYRPPFPSLPQIHSSYLPPGCSVCSSPLDKNSVRQVWISLRIGSDVVPLLVHACSENCIADLPTPPKDYIQTSHIGGLDLHQPDTEW</sequence>
<organism evidence="1 2">
    <name type="scientific">Gimesia aquarii</name>
    <dbReference type="NCBI Taxonomy" id="2527964"/>
    <lineage>
        <taxon>Bacteria</taxon>
        <taxon>Pseudomonadati</taxon>
        <taxon>Planctomycetota</taxon>
        <taxon>Planctomycetia</taxon>
        <taxon>Planctomycetales</taxon>
        <taxon>Planctomycetaceae</taxon>
        <taxon>Gimesia</taxon>
    </lineage>
</organism>
<proteinExistence type="predicted"/>
<gene>
    <name evidence="1" type="ORF">V144x_35250</name>
</gene>
<accession>A0A517VYH4</accession>
<dbReference type="Gene3D" id="3.80.10.10">
    <property type="entry name" value="Ribonuclease Inhibitor"/>
    <property type="match status" value="1"/>
</dbReference>
<dbReference type="InterPro" id="IPR032675">
    <property type="entry name" value="LRR_dom_sf"/>
</dbReference>
<dbReference type="KEGG" id="gaw:V144x_35250"/>
<name>A0A517VYH4_9PLAN</name>
<evidence type="ECO:0000313" key="1">
    <source>
        <dbReference type="EMBL" id="QDT98041.1"/>
    </source>
</evidence>
<evidence type="ECO:0000313" key="2">
    <source>
        <dbReference type="Proteomes" id="UP000318704"/>
    </source>
</evidence>
<dbReference type="EMBL" id="CP037920">
    <property type="protein sequence ID" value="QDT98041.1"/>
    <property type="molecule type" value="Genomic_DNA"/>
</dbReference>
<reference evidence="1 2" key="1">
    <citation type="submission" date="2019-03" db="EMBL/GenBank/DDBJ databases">
        <title>Deep-cultivation of Planctomycetes and their phenomic and genomic characterization uncovers novel biology.</title>
        <authorList>
            <person name="Wiegand S."/>
            <person name="Jogler M."/>
            <person name="Boedeker C."/>
            <person name="Pinto D."/>
            <person name="Vollmers J."/>
            <person name="Rivas-Marin E."/>
            <person name="Kohn T."/>
            <person name="Peeters S.H."/>
            <person name="Heuer A."/>
            <person name="Rast P."/>
            <person name="Oberbeckmann S."/>
            <person name="Bunk B."/>
            <person name="Jeske O."/>
            <person name="Meyerdierks A."/>
            <person name="Storesund J.E."/>
            <person name="Kallscheuer N."/>
            <person name="Luecker S."/>
            <person name="Lage O.M."/>
            <person name="Pohl T."/>
            <person name="Merkel B.J."/>
            <person name="Hornburger P."/>
            <person name="Mueller R.-W."/>
            <person name="Bruemmer F."/>
            <person name="Labrenz M."/>
            <person name="Spormann A.M."/>
            <person name="Op den Camp H."/>
            <person name="Overmann J."/>
            <person name="Amann R."/>
            <person name="Jetten M.S.M."/>
            <person name="Mascher T."/>
            <person name="Medema M.H."/>
            <person name="Devos D.P."/>
            <person name="Kaster A.-K."/>
            <person name="Ovreas L."/>
            <person name="Rohde M."/>
            <person name="Galperin M.Y."/>
            <person name="Jogler C."/>
        </authorList>
    </citation>
    <scope>NUCLEOTIDE SEQUENCE [LARGE SCALE GENOMIC DNA]</scope>
    <source>
        <strain evidence="1 2">V144</strain>
    </source>
</reference>